<dbReference type="FunFam" id="3.30.110.10:FF:000001">
    <property type="entry name" value="Translation initiation factor IF-3"/>
    <property type="match status" value="1"/>
</dbReference>
<evidence type="ECO:0000256" key="1">
    <source>
        <dbReference type="ARBA" id="ARBA00005439"/>
    </source>
</evidence>
<feature type="domain" description="Translation initiation factor 3 C-terminal" evidence="7">
    <location>
        <begin position="83"/>
        <end position="168"/>
    </location>
</feature>
<keyword evidence="2 4" id="KW-0396">Initiation factor</keyword>
<dbReference type="InterPro" id="IPR036787">
    <property type="entry name" value="T_IF-3_N_sf"/>
</dbReference>
<dbReference type="GO" id="GO:0032790">
    <property type="term" value="P:ribosome disassembly"/>
    <property type="evidence" value="ECO:0007669"/>
    <property type="project" value="TreeGrafter"/>
</dbReference>
<dbReference type="GO" id="GO:0005829">
    <property type="term" value="C:cytosol"/>
    <property type="evidence" value="ECO:0007669"/>
    <property type="project" value="TreeGrafter"/>
</dbReference>
<dbReference type="GO" id="GO:0003743">
    <property type="term" value="F:translation initiation factor activity"/>
    <property type="evidence" value="ECO:0007669"/>
    <property type="project" value="UniProtKB-UniRule"/>
</dbReference>
<dbReference type="HAMAP" id="MF_00080">
    <property type="entry name" value="IF_3"/>
    <property type="match status" value="1"/>
</dbReference>
<keyword evidence="3 4" id="KW-0648">Protein biosynthesis</keyword>
<dbReference type="FunFam" id="3.10.20.80:FF:000001">
    <property type="entry name" value="Translation initiation factor IF-3"/>
    <property type="match status" value="1"/>
</dbReference>
<protein>
    <recommendedName>
        <fullName evidence="4 5">Translation initiation factor IF-3</fullName>
    </recommendedName>
</protein>
<dbReference type="GO" id="GO:0043022">
    <property type="term" value="F:ribosome binding"/>
    <property type="evidence" value="ECO:0007669"/>
    <property type="project" value="UniProtKB-ARBA"/>
</dbReference>
<reference evidence="9" key="1">
    <citation type="submission" date="2023-02" db="EMBL/GenBank/DDBJ databases">
        <title>Gut commensal Christensenella minuta modulates host metabolism via a new class of secondary bile acids.</title>
        <authorList>
            <person name="Liu C."/>
        </authorList>
    </citation>
    <scope>NUCLEOTIDE SEQUENCE</scope>
    <source>
        <strain evidence="9">CA70</strain>
    </source>
</reference>
<evidence type="ECO:0000259" key="8">
    <source>
        <dbReference type="Pfam" id="PF05198"/>
    </source>
</evidence>
<dbReference type="PANTHER" id="PTHR10938:SF0">
    <property type="entry name" value="TRANSLATION INITIATION FACTOR IF-3, MITOCHONDRIAL"/>
    <property type="match status" value="1"/>
</dbReference>
<evidence type="ECO:0000256" key="6">
    <source>
        <dbReference type="RuleBase" id="RU000646"/>
    </source>
</evidence>
<feature type="domain" description="Translation initiation factor 3 N-terminal" evidence="8">
    <location>
        <begin position="7"/>
        <end position="76"/>
    </location>
</feature>
<dbReference type="InterPro" id="IPR019814">
    <property type="entry name" value="Translation_initiation_fac_3_N"/>
</dbReference>
<evidence type="ECO:0000256" key="3">
    <source>
        <dbReference type="ARBA" id="ARBA00022917"/>
    </source>
</evidence>
<dbReference type="Gene3D" id="3.30.110.10">
    <property type="entry name" value="Translation initiation factor 3 (IF-3), C-terminal domain"/>
    <property type="match status" value="1"/>
</dbReference>
<comment type="subunit">
    <text evidence="4 6">Monomer.</text>
</comment>
<dbReference type="InterPro" id="IPR019813">
    <property type="entry name" value="Translation_initiation_fac3_CS"/>
</dbReference>
<dbReference type="PROSITE" id="PS00938">
    <property type="entry name" value="IF3"/>
    <property type="match status" value="1"/>
</dbReference>
<dbReference type="RefSeq" id="WP_079546829.1">
    <property type="nucleotide sequence ID" value="NZ_CP117826.1"/>
</dbReference>
<dbReference type="SUPFAM" id="SSF55200">
    <property type="entry name" value="Translation initiation factor IF3, C-terminal domain"/>
    <property type="match status" value="1"/>
</dbReference>
<dbReference type="InterPro" id="IPR001288">
    <property type="entry name" value="Translation_initiation_fac_3"/>
</dbReference>
<organism evidence="9">
    <name type="scientific">Christensenella massiliensis</name>
    <dbReference type="NCBI Taxonomy" id="1805714"/>
    <lineage>
        <taxon>Bacteria</taxon>
        <taxon>Bacillati</taxon>
        <taxon>Bacillota</taxon>
        <taxon>Clostridia</taxon>
        <taxon>Christensenellales</taxon>
        <taxon>Christensenellaceae</taxon>
        <taxon>Christensenella</taxon>
    </lineage>
</organism>
<dbReference type="InterPro" id="IPR019815">
    <property type="entry name" value="Translation_initiation_fac_3_C"/>
</dbReference>
<evidence type="ECO:0000256" key="4">
    <source>
        <dbReference type="HAMAP-Rule" id="MF_00080"/>
    </source>
</evidence>
<dbReference type="GO" id="GO:0016020">
    <property type="term" value="C:membrane"/>
    <property type="evidence" value="ECO:0007669"/>
    <property type="project" value="TreeGrafter"/>
</dbReference>
<evidence type="ECO:0000256" key="2">
    <source>
        <dbReference type="ARBA" id="ARBA00022540"/>
    </source>
</evidence>
<evidence type="ECO:0000256" key="5">
    <source>
        <dbReference type="NCBIfam" id="TIGR00168"/>
    </source>
</evidence>
<dbReference type="Pfam" id="PF05198">
    <property type="entry name" value="IF3_N"/>
    <property type="match status" value="1"/>
</dbReference>
<dbReference type="Gene3D" id="3.10.20.80">
    <property type="entry name" value="Translation initiation factor 3 (IF-3), N-terminal domain"/>
    <property type="match status" value="1"/>
</dbReference>
<dbReference type="PANTHER" id="PTHR10938">
    <property type="entry name" value="TRANSLATION INITIATION FACTOR IF-3"/>
    <property type="match status" value="1"/>
</dbReference>
<dbReference type="EMBL" id="CP117826">
    <property type="protein sequence ID" value="XCC63547.1"/>
    <property type="molecule type" value="Genomic_DNA"/>
</dbReference>
<dbReference type="Pfam" id="PF00707">
    <property type="entry name" value="IF3_C"/>
    <property type="match status" value="1"/>
</dbReference>
<evidence type="ECO:0000313" key="9">
    <source>
        <dbReference type="EMBL" id="XCC63547.1"/>
    </source>
</evidence>
<dbReference type="NCBIfam" id="TIGR00168">
    <property type="entry name" value="infC"/>
    <property type="match status" value="1"/>
</dbReference>
<keyword evidence="4" id="KW-0963">Cytoplasm</keyword>
<dbReference type="AlphaFoldDB" id="A0AAU8ACI4"/>
<accession>A0AAU8ACI4</accession>
<comment type="similarity">
    <text evidence="1 4 6">Belongs to the IF-3 family.</text>
</comment>
<comment type="function">
    <text evidence="4 6">IF-3 binds to the 30S ribosomal subunit and shifts the equilibrium between 70S ribosomes and their 50S and 30S subunits in favor of the free subunits, thus enhancing the availability of 30S subunits on which protein synthesis initiation begins.</text>
</comment>
<dbReference type="InterPro" id="IPR036788">
    <property type="entry name" value="T_IF-3_C_sf"/>
</dbReference>
<comment type="subcellular location">
    <subcellularLocation>
        <location evidence="4 6">Cytoplasm</location>
    </subcellularLocation>
</comment>
<name>A0AAU8ACI4_9FIRM</name>
<evidence type="ECO:0000259" key="7">
    <source>
        <dbReference type="Pfam" id="PF00707"/>
    </source>
</evidence>
<sequence length="169" mass="19345">MANEPLINEQIREPEVRLVAEDGRQLGVMSSREAQKLADEADLDLVNISPKAKPPVCKLMDYGKYRFEQNKRQKEAKKNQKVITLKEMRLSATIDKHDMEVKAKNVKKFLEAGDKVKISIRFRGRQLSHTDQGRQVMELFLEMLGEAAVVEKNAKMEGRSMFMILSPKA</sequence>
<proteinExistence type="inferred from homology"/>
<gene>
    <name evidence="4 9" type="primary">infC</name>
    <name evidence="9" type="ORF">PUP29_05160</name>
</gene>
<dbReference type="SUPFAM" id="SSF54364">
    <property type="entry name" value="Translation initiation factor IF3, N-terminal domain"/>
    <property type="match status" value="1"/>
</dbReference>